<feature type="transmembrane region" description="Helical" evidence="1">
    <location>
        <begin position="181"/>
        <end position="203"/>
    </location>
</feature>
<feature type="transmembrane region" description="Helical" evidence="1">
    <location>
        <begin position="125"/>
        <end position="145"/>
    </location>
</feature>
<dbReference type="OrthoDB" id="9813051at2"/>
<dbReference type="Pfam" id="PF07314">
    <property type="entry name" value="Lit"/>
    <property type="match status" value="1"/>
</dbReference>
<dbReference type="EMBL" id="CP034726">
    <property type="protein sequence ID" value="QBP18714.1"/>
    <property type="molecule type" value="Genomic_DNA"/>
</dbReference>
<sequence>MIYRLKDNVKILTIIIFVILLSVFLTINVSGLFYWIAIQHFHLRQISGLSSASLMKCYFFMLRYLQVPWDSHLNLEFFRSSQKGLAHFRDVRHLIMANNLCLIVLGVVSHMLIKQLIKKDLLWKLINPFKIFLTFILVIMSIALVNFQNFFIKFHQVMFRNRDWVFSVRLDPVIKVLPTGYFAWCLIGFIACLTLISTLIIHYSK</sequence>
<keyword evidence="1" id="KW-1133">Transmembrane helix</keyword>
<evidence type="ECO:0000256" key="1">
    <source>
        <dbReference type="SAM" id="Phobius"/>
    </source>
</evidence>
<evidence type="ECO:0000313" key="2">
    <source>
        <dbReference type="EMBL" id="QBP18714.1"/>
    </source>
</evidence>
<accession>A0A4P6ZLR9</accession>
<feature type="transmembrane region" description="Helical" evidence="1">
    <location>
        <begin position="12"/>
        <end position="36"/>
    </location>
</feature>
<dbReference type="RefSeq" id="WP_133442272.1">
    <property type="nucleotide sequence ID" value="NZ_CP034726.1"/>
</dbReference>
<name>A0A4P6ZLR9_9LACO</name>
<keyword evidence="1" id="KW-0812">Transmembrane</keyword>
<dbReference type="KEGG" id="lji:ELX58_06285"/>
<dbReference type="NCBIfam" id="TIGR01906">
    <property type="entry name" value="integ_TIGR01906"/>
    <property type="match status" value="1"/>
</dbReference>
<evidence type="ECO:0000313" key="3">
    <source>
        <dbReference type="Proteomes" id="UP000294321"/>
    </source>
</evidence>
<proteinExistence type="predicted"/>
<dbReference type="AlphaFoldDB" id="A0A4P6ZLR9"/>
<gene>
    <name evidence="2" type="ORF">ELX58_06285</name>
</gene>
<reference evidence="3" key="1">
    <citation type="submission" date="2018-12" db="EMBL/GenBank/DDBJ databases">
        <title>A new species of lactobacillus.</title>
        <authorList>
            <person name="Jian Y."/>
            <person name="Xin L."/>
            <person name="Hong Z.J."/>
            <person name="Ming L.Z."/>
            <person name="Hong X.Z."/>
        </authorList>
    </citation>
    <scope>NUCLEOTIDE SEQUENCE [LARGE SCALE GENOMIC DNA]</scope>
    <source>
        <strain evidence="3">HSLZ-75</strain>
    </source>
</reference>
<organism evidence="2 3">
    <name type="scientific">Acetilactobacillus jinshanensis</name>
    <dbReference type="NCBI Taxonomy" id="1720083"/>
    <lineage>
        <taxon>Bacteria</taxon>
        <taxon>Bacillati</taxon>
        <taxon>Bacillota</taxon>
        <taxon>Bacilli</taxon>
        <taxon>Lactobacillales</taxon>
        <taxon>Lactobacillaceae</taxon>
        <taxon>Acetilactobacillus</taxon>
    </lineage>
</organism>
<dbReference type="InterPro" id="IPR010178">
    <property type="entry name" value="Lit"/>
</dbReference>
<keyword evidence="3" id="KW-1185">Reference proteome</keyword>
<protein>
    <submittedName>
        <fullName evidence="2">TIGR01906 family membrane protein</fullName>
    </submittedName>
</protein>
<keyword evidence="1" id="KW-0472">Membrane</keyword>
<feature type="transmembrane region" description="Helical" evidence="1">
    <location>
        <begin position="94"/>
        <end position="113"/>
    </location>
</feature>
<dbReference type="Proteomes" id="UP000294321">
    <property type="component" value="Chromosome"/>
</dbReference>